<dbReference type="EMBL" id="JAFIQS020000008">
    <property type="protein sequence ID" value="KAH9478512.1"/>
    <property type="molecule type" value="Genomic_DNA"/>
</dbReference>
<keyword evidence="2" id="KW-1185">Reference proteome</keyword>
<accession>A0ACB8GT22</accession>
<reference evidence="1" key="1">
    <citation type="submission" date="2021-10" db="EMBL/GenBank/DDBJ databases">
        <title>Psilocybe cubensis genome.</title>
        <authorList>
            <person name="Mckernan K.J."/>
            <person name="Crawford S."/>
            <person name="Trippe A."/>
            <person name="Kane L.T."/>
            <person name="Mclaughlin S."/>
        </authorList>
    </citation>
    <scope>NUCLEOTIDE SEQUENCE</scope>
    <source>
        <strain evidence="1">MGC-MH-2018</strain>
    </source>
</reference>
<evidence type="ECO:0000313" key="2">
    <source>
        <dbReference type="Proteomes" id="UP000664032"/>
    </source>
</evidence>
<comment type="caution">
    <text evidence="1">The sequence shown here is derived from an EMBL/GenBank/DDBJ whole genome shotgun (WGS) entry which is preliminary data.</text>
</comment>
<proteinExistence type="predicted"/>
<evidence type="ECO:0000313" key="1">
    <source>
        <dbReference type="EMBL" id="KAH9478512.1"/>
    </source>
</evidence>
<organism evidence="1 2">
    <name type="scientific">Psilocybe cubensis</name>
    <name type="common">Psychedelic mushroom</name>
    <name type="synonym">Stropharia cubensis</name>
    <dbReference type="NCBI Taxonomy" id="181762"/>
    <lineage>
        <taxon>Eukaryota</taxon>
        <taxon>Fungi</taxon>
        <taxon>Dikarya</taxon>
        <taxon>Basidiomycota</taxon>
        <taxon>Agaricomycotina</taxon>
        <taxon>Agaricomycetes</taxon>
        <taxon>Agaricomycetidae</taxon>
        <taxon>Agaricales</taxon>
        <taxon>Agaricineae</taxon>
        <taxon>Strophariaceae</taxon>
        <taxon>Psilocybe</taxon>
    </lineage>
</organism>
<sequence length="203" mass="22692">MKPFAICLTLCIALIRYVYGLPSLSKRATFNDDPAITNSESVSVGKRACTENQICRTFIDEAKVRGESLHQYPFARVSSEYDHPIYRRSLAHLKTKAHTKAAQAHDKASGAHAFKASMMSASAINLLEDGSTQYVKHAHALEHEAEEHRKQAVEHTQKSDHHLQKAHQPVSHGVLYPFKLAKSIIKSKFSKHKAKKSLHKAST</sequence>
<gene>
    <name evidence="1" type="ORF">JR316_0008967</name>
</gene>
<dbReference type="Proteomes" id="UP000664032">
    <property type="component" value="Unassembled WGS sequence"/>
</dbReference>
<protein>
    <submittedName>
        <fullName evidence="1">Uncharacterized protein</fullName>
    </submittedName>
</protein>
<name>A0ACB8GT22_PSICU</name>